<evidence type="ECO:0000256" key="1">
    <source>
        <dbReference type="SAM" id="Phobius"/>
    </source>
</evidence>
<gene>
    <name evidence="2" type="ORF">SAMN05444412_102259</name>
</gene>
<accession>A0A1H3LY19</accession>
<evidence type="ECO:0000313" key="2">
    <source>
        <dbReference type="EMBL" id="SDY69226.1"/>
    </source>
</evidence>
<reference evidence="2 3" key="1">
    <citation type="submission" date="2016-10" db="EMBL/GenBank/DDBJ databases">
        <authorList>
            <person name="Varghese N."/>
            <person name="Submissions S."/>
        </authorList>
    </citation>
    <scope>NUCLEOTIDE SEQUENCE [LARGE SCALE GENOMIC DNA]</scope>
    <source>
        <strain evidence="2 3">DSM 17997</strain>
    </source>
</reference>
<organism evidence="2 3">
    <name type="scientific">Rhodonellum ikkaensis</name>
    <dbReference type="NCBI Taxonomy" id="336829"/>
    <lineage>
        <taxon>Bacteria</taxon>
        <taxon>Pseudomonadati</taxon>
        <taxon>Bacteroidota</taxon>
        <taxon>Cytophagia</taxon>
        <taxon>Cytophagales</taxon>
        <taxon>Cytophagaceae</taxon>
        <taxon>Rhodonellum</taxon>
    </lineage>
</organism>
<name>A0A1H3LY19_9BACT</name>
<dbReference type="Proteomes" id="UP000199663">
    <property type="component" value="Unassembled WGS sequence"/>
</dbReference>
<keyword evidence="1" id="KW-1133">Transmembrane helix</keyword>
<keyword evidence="1" id="KW-0812">Transmembrane</keyword>
<protein>
    <recommendedName>
        <fullName evidence="4">DUF748 domain-containing protein</fullName>
    </recommendedName>
</protein>
<dbReference type="RefSeq" id="WP_092655384.1">
    <property type="nucleotide sequence ID" value="NZ_FNQC01000002.1"/>
</dbReference>
<evidence type="ECO:0008006" key="4">
    <source>
        <dbReference type="Google" id="ProtNLM"/>
    </source>
</evidence>
<comment type="caution">
    <text evidence="2">The sequence shown here is derived from an EMBL/GenBank/DDBJ whole genome shotgun (WGS) entry which is preliminary data.</text>
</comment>
<evidence type="ECO:0000313" key="3">
    <source>
        <dbReference type="Proteomes" id="UP000199663"/>
    </source>
</evidence>
<feature type="transmembrane region" description="Helical" evidence="1">
    <location>
        <begin position="21"/>
        <end position="40"/>
    </location>
</feature>
<keyword evidence="3" id="KW-1185">Reference proteome</keyword>
<keyword evidence="1" id="KW-0472">Membrane</keyword>
<proteinExistence type="predicted"/>
<dbReference type="EMBL" id="FNQC01000002">
    <property type="protein sequence ID" value="SDY69226.1"/>
    <property type="molecule type" value="Genomic_DNA"/>
</dbReference>
<sequence>MAEKKDKEKFGFRPSRKLLRILGWSVIALLFLQVTLYFSADFLLRNFLKEKVKLASNNKYEIDFDRFYISLLQRGISFDGFVLSPVESELLELSGNPFYKISMPEISLKNINYLFRKKEFQIGKLSLDSPVIDFFLEKEGLDENQESALKVLQEEIKKSFLGSSLEEIRIKNLFIENADFLFRNFISQHAIQAVNADLWMKDIQLLQMRIPETPFNAEGFSVDLEQFEVMLSDSVHRVKASEIHISSLKQYIQANKIEIIPDLSKASKTYLKINLDDLELTDADINKVFYTSEVEIGKLKLNKPIFDLISTKSSKKAETDIFDLYALIEGLLKSISITDLSIEEGQFMQRNFSDQAKHRIKAERIDFVMKDVYIGPDQEKKKNQFFYSQDAQVDLFQVELALVDSIHWIRGDRVQLSSFTDDIKIEGFTLTPFVENELDQNKTLIEIDIPELNINEANLRKIYNEGILDIREIVLMKPDILLKDVQGKDQEKLPFDLEMITRDFLSSIYVDRLEIQEGSLILDNNLRVRQDSLSFGKINLVLENFSLDESTGDGEFKGIFMAEYLQLELDDYALKLSDNLHVFTADKLFLDTKRELIRIDGFSIRPEYPDQIQSALDRYGKTTSLDIYIPQFLATGVDIPRAYFEGVLKVKQIKVPSPKINLLRYRTKVDDLGTPVKQQDILDLLTSYFSEVTVDSLILEKGTLNFENYAGDRMRTFSEDNVSIAVKNFHIHEGTDPEAFKLLFSEEVDLRLNNYVFSLAGGKYNILADRISFNTAREEIITSNVRLNPSRNSKDKASVSAQIPSLAFRGVDIEAFLFDNTLSLSKVSLLGSKVNLLINKDFEEDEKAVSRRRGSRDRNLPKTIDVVKIDTVEAGKAIFNLAFRENGVQRELMNTGIDLTIYDFLLDSAKLSQGDIAGFFSGMSMGVDEFWLTLADSIHQITFSKVELDTRNEGILLNNFRVIPKNLSGKPGVPVISAHIPRALIKTNVLTELQSSKDLWLKELRLFRPDIEVFVDEVSLETKEEELRAIKDLFLENMIIDDFEIVEGNLAILDKNSSKPTRNFKKLNMSLADLRVDLRDLSGLDQKSLLEKDFNITLPNYHVLLKDSLNQIHIGMITLTNKGLKLQAVKMTPRLGRYQYTRQFGTQTDVIQVIAPEILVKDLDLVRFVQDQELIAKSISITGLEAEIFRDKRCPIPKDNYRFMPQALMKKSGMVVHLDTLQVFNGKISYTEFPEKGMVPGDIYFSELNASLFPFHLNKESNAYPTEMTSISANALLFGEALLGLEGELYFEHPFPMEISVKIGELDLRRVNSMTETNAFARVEDGKINSGEWSFIADDNSAKGNMTLLYNDIKVVLLDERTLEKAKGRRRILTFVINTFAVKSHNPRKLFKNTVSSTIYEPRDDQRFIFNYWWATTMSGLKGSVGLGQPKPPKKKKEK</sequence>